<evidence type="ECO:0000256" key="1">
    <source>
        <dbReference type="ARBA" id="ARBA00022722"/>
    </source>
</evidence>
<evidence type="ECO:0000256" key="6">
    <source>
        <dbReference type="ARBA" id="ARBA00023118"/>
    </source>
</evidence>
<sequence>LSLKMSIEDKILKLLFEPTHRYKGMPVSMFGIPAIFPYKKQSINNAIYKLNKSGYLLKQNDYISLLPRGRKYVENKKVRLVIFDSPYKKELSKNLIVMFDIPEVKKAEREWFRFHLRQFGYEMIQKSVWVGPAPLPKDFLDYVKEIKLRECIKTFKLAKPYNTQT</sequence>
<accession>A0A1F6XJT3</accession>
<dbReference type="SUPFAM" id="SSF143430">
    <property type="entry name" value="TTP0101/SSO1404-like"/>
    <property type="match status" value="1"/>
</dbReference>
<evidence type="ECO:0000256" key="2">
    <source>
        <dbReference type="ARBA" id="ARBA00022723"/>
    </source>
</evidence>
<keyword evidence="1" id="KW-0540">Nuclease</keyword>
<evidence type="ECO:0000256" key="4">
    <source>
        <dbReference type="ARBA" id="ARBA00022801"/>
    </source>
</evidence>
<dbReference type="STRING" id="1801773.A3A03_00285"/>
<dbReference type="Pfam" id="PF20803">
    <property type="entry name" value="PaaX_M"/>
    <property type="match status" value="1"/>
</dbReference>
<keyword evidence="5" id="KW-0460">Magnesium</keyword>
<name>A0A1F6XJT3_9BACT</name>
<protein>
    <submittedName>
        <fullName evidence="8">CRISPR-associated endonuclease Cas2</fullName>
    </submittedName>
</protein>
<dbReference type="InterPro" id="IPR021127">
    <property type="entry name" value="CRISPR_associated_Cas2"/>
</dbReference>
<dbReference type="NCBIfam" id="TIGR01573">
    <property type="entry name" value="cas2"/>
    <property type="match status" value="1"/>
</dbReference>
<dbReference type="Proteomes" id="UP000176629">
    <property type="component" value="Unassembled WGS sequence"/>
</dbReference>
<keyword evidence="2" id="KW-0479">Metal-binding</keyword>
<keyword evidence="3 8" id="KW-0255">Endonuclease</keyword>
<keyword evidence="6" id="KW-0051">Antiviral defense</keyword>
<dbReference type="GO" id="GO:0043571">
    <property type="term" value="P:maintenance of CRISPR repeat elements"/>
    <property type="evidence" value="ECO:0007669"/>
    <property type="project" value="InterPro"/>
</dbReference>
<evidence type="ECO:0000256" key="3">
    <source>
        <dbReference type="ARBA" id="ARBA00022759"/>
    </source>
</evidence>
<feature type="domain" description="Transcriptional repressor PaaX-like central Cas2-like" evidence="7">
    <location>
        <begin position="96"/>
        <end position="157"/>
    </location>
</feature>
<evidence type="ECO:0000313" key="9">
    <source>
        <dbReference type="Proteomes" id="UP000176629"/>
    </source>
</evidence>
<reference evidence="8 9" key="1">
    <citation type="journal article" date="2016" name="Nat. Commun.">
        <title>Thousands of microbial genomes shed light on interconnected biogeochemical processes in an aquifer system.</title>
        <authorList>
            <person name="Anantharaman K."/>
            <person name="Brown C.T."/>
            <person name="Hug L.A."/>
            <person name="Sharon I."/>
            <person name="Castelle C.J."/>
            <person name="Probst A.J."/>
            <person name="Thomas B.C."/>
            <person name="Singh A."/>
            <person name="Wilkins M.J."/>
            <person name="Karaoz U."/>
            <person name="Brodie E.L."/>
            <person name="Williams K.H."/>
            <person name="Hubbard S.S."/>
            <person name="Banfield J.F."/>
        </authorList>
    </citation>
    <scope>NUCLEOTIDE SEQUENCE [LARGE SCALE GENOMIC DNA]</scope>
</reference>
<dbReference type="AlphaFoldDB" id="A0A1F6XJT3"/>
<dbReference type="InterPro" id="IPR048846">
    <property type="entry name" value="PaaX-like_central"/>
</dbReference>
<dbReference type="Gene3D" id="3.30.70.2650">
    <property type="match status" value="1"/>
</dbReference>
<organism evidence="8 9">
    <name type="scientific">Candidatus Nomurabacteria bacterium RIFCSPLOWO2_01_FULL_40_18</name>
    <dbReference type="NCBI Taxonomy" id="1801773"/>
    <lineage>
        <taxon>Bacteria</taxon>
        <taxon>Candidatus Nomuraibacteriota</taxon>
    </lineage>
</organism>
<feature type="non-terminal residue" evidence="8">
    <location>
        <position position="1"/>
    </location>
</feature>
<dbReference type="GO" id="GO:0004521">
    <property type="term" value="F:RNA endonuclease activity"/>
    <property type="evidence" value="ECO:0007669"/>
    <property type="project" value="InterPro"/>
</dbReference>
<evidence type="ECO:0000256" key="5">
    <source>
        <dbReference type="ARBA" id="ARBA00022842"/>
    </source>
</evidence>
<evidence type="ECO:0000313" key="8">
    <source>
        <dbReference type="EMBL" id="OGI94308.1"/>
    </source>
</evidence>
<comment type="caution">
    <text evidence="8">The sequence shown here is derived from an EMBL/GenBank/DDBJ whole genome shotgun (WGS) entry which is preliminary data.</text>
</comment>
<proteinExistence type="predicted"/>
<dbReference type="EMBL" id="MFUX01000026">
    <property type="protein sequence ID" value="OGI94308.1"/>
    <property type="molecule type" value="Genomic_DNA"/>
</dbReference>
<evidence type="ECO:0000259" key="7">
    <source>
        <dbReference type="Pfam" id="PF20803"/>
    </source>
</evidence>
<keyword evidence="4" id="KW-0378">Hydrolase</keyword>
<gene>
    <name evidence="8" type="ORF">A3A03_00285</name>
</gene>